<dbReference type="InterPro" id="IPR008978">
    <property type="entry name" value="HSP20-like_chaperone"/>
</dbReference>
<dbReference type="PROSITE" id="PS01031">
    <property type="entry name" value="SHSP"/>
    <property type="match status" value="1"/>
</dbReference>
<evidence type="ECO:0000256" key="1">
    <source>
        <dbReference type="ARBA" id="ARBA00023016"/>
    </source>
</evidence>
<name>A0A2I1CT11_ASPC2</name>
<reference evidence="6" key="1">
    <citation type="submission" date="2016-12" db="EMBL/GenBank/DDBJ databases">
        <title>The genomes of Aspergillus section Nigri reveals drivers in fungal speciation.</title>
        <authorList>
            <consortium name="DOE Joint Genome Institute"/>
            <person name="Vesth T.C."/>
            <person name="Nybo J."/>
            <person name="Theobald S."/>
            <person name="Brandl J."/>
            <person name="Frisvad J.C."/>
            <person name="Nielsen K.F."/>
            <person name="Lyhne E.K."/>
            <person name="Kogle M.E."/>
            <person name="Kuo A."/>
            <person name="Riley R."/>
            <person name="Clum A."/>
            <person name="Nolan M."/>
            <person name="Lipzen A."/>
            <person name="Salamov A."/>
            <person name="Henrissat B."/>
            <person name="Wiebenga A."/>
            <person name="De vries R.P."/>
            <person name="Grigoriev I.V."/>
            <person name="Mortensen U.H."/>
            <person name="Andersen M.R."/>
            <person name="Baker S.E."/>
        </authorList>
    </citation>
    <scope>NUCLEOTIDE SEQUENCE</scope>
    <source>
        <strain evidence="6">IBT 28561</strain>
    </source>
</reference>
<keyword evidence="7" id="KW-1185">Reference proteome</keyword>
<evidence type="ECO:0000256" key="2">
    <source>
        <dbReference type="PROSITE-ProRule" id="PRU00285"/>
    </source>
</evidence>
<evidence type="ECO:0000313" key="6">
    <source>
        <dbReference type="EMBL" id="PKY00751.1"/>
    </source>
</evidence>
<evidence type="ECO:0000259" key="5">
    <source>
        <dbReference type="PROSITE" id="PS01031"/>
    </source>
</evidence>
<dbReference type="AlphaFoldDB" id="A0A2I1CT11"/>
<sequence>MSLFRTMPTGGDFAPLFRLLDDYDVHRSGKGQTTPVRSFSPRFDVRESQDAYLLDGELPGIAQKDIEIEFSDHQTLVVKGRTERQYHSEPSDQESNPSDTDDNAQAGEKRVKKSNHRFWVSERSVGEFHRSFNFPNRVDQDNVKASLKHGVLSIVVPKATTSGSKKITIE</sequence>
<dbReference type="InterPro" id="IPR031107">
    <property type="entry name" value="Small_HSP"/>
</dbReference>
<evidence type="ECO:0000313" key="7">
    <source>
        <dbReference type="Proteomes" id="UP000234254"/>
    </source>
</evidence>
<dbReference type="Proteomes" id="UP000234254">
    <property type="component" value="Unassembled WGS sequence"/>
</dbReference>
<dbReference type="CDD" id="cd06464">
    <property type="entry name" value="ACD_sHsps-like"/>
    <property type="match status" value="1"/>
</dbReference>
<evidence type="ECO:0000256" key="4">
    <source>
        <dbReference type="SAM" id="MobiDB-lite"/>
    </source>
</evidence>
<protein>
    <submittedName>
        <fullName evidence="6">30 kDa heat shock protein</fullName>
    </submittedName>
</protein>
<feature type="domain" description="SHSP" evidence="5">
    <location>
        <begin position="34"/>
        <end position="170"/>
    </location>
</feature>
<dbReference type="VEuPathDB" id="FungiDB:P168DRAFT_299642"/>
<dbReference type="OrthoDB" id="1431247at2759"/>
<feature type="compositionally biased region" description="Basic and acidic residues" evidence="4">
    <location>
        <begin position="80"/>
        <end position="90"/>
    </location>
</feature>
<keyword evidence="1 6" id="KW-0346">Stress response</keyword>
<dbReference type="PANTHER" id="PTHR11527">
    <property type="entry name" value="HEAT-SHOCK PROTEIN 20 FAMILY MEMBER"/>
    <property type="match status" value="1"/>
</dbReference>
<dbReference type="EMBL" id="MSFM01000013">
    <property type="protein sequence ID" value="PKY00751.1"/>
    <property type="molecule type" value="Genomic_DNA"/>
</dbReference>
<comment type="similarity">
    <text evidence="2 3">Belongs to the small heat shock protein (HSP20) family.</text>
</comment>
<gene>
    <name evidence="6" type="ORF">P168DRAFT_299642</name>
</gene>
<dbReference type="GeneID" id="36545883"/>
<dbReference type="InterPro" id="IPR002068">
    <property type="entry name" value="A-crystallin/Hsp20_dom"/>
</dbReference>
<organism evidence="6 7">
    <name type="scientific">Aspergillus campestris (strain IBT 28561)</name>
    <dbReference type="NCBI Taxonomy" id="1392248"/>
    <lineage>
        <taxon>Eukaryota</taxon>
        <taxon>Fungi</taxon>
        <taxon>Dikarya</taxon>
        <taxon>Ascomycota</taxon>
        <taxon>Pezizomycotina</taxon>
        <taxon>Eurotiomycetes</taxon>
        <taxon>Eurotiomycetidae</taxon>
        <taxon>Eurotiales</taxon>
        <taxon>Aspergillaceae</taxon>
        <taxon>Aspergillus</taxon>
        <taxon>Aspergillus subgen. Circumdati</taxon>
    </lineage>
</organism>
<evidence type="ECO:0000256" key="3">
    <source>
        <dbReference type="RuleBase" id="RU003616"/>
    </source>
</evidence>
<proteinExistence type="inferred from homology"/>
<dbReference type="Gene3D" id="2.60.40.790">
    <property type="match status" value="1"/>
</dbReference>
<dbReference type="SUPFAM" id="SSF49764">
    <property type="entry name" value="HSP20-like chaperones"/>
    <property type="match status" value="1"/>
</dbReference>
<dbReference type="RefSeq" id="XP_024689345.1">
    <property type="nucleotide sequence ID" value="XM_024838359.1"/>
</dbReference>
<comment type="caution">
    <text evidence="6">The sequence shown here is derived from an EMBL/GenBank/DDBJ whole genome shotgun (WGS) entry which is preliminary data.</text>
</comment>
<feature type="region of interest" description="Disordered" evidence="4">
    <location>
        <begin position="80"/>
        <end position="115"/>
    </location>
</feature>
<dbReference type="Pfam" id="PF00011">
    <property type="entry name" value="HSP20"/>
    <property type="match status" value="1"/>
</dbReference>
<accession>A0A2I1CT11</accession>